<dbReference type="InterPro" id="IPR006652">
    <property type="entry name" value="Kelch_1"/>
</dbReference>
<accession>A0A835I9V6</accession>
<protein>
    <recommendedName>
        <fullName evidence="2">RNase H type-1 domain-containing protein</fullName>
    </recommendedName>
</protein>
<dbReference type="GO" id="GO:0003676">
    <property type="term" value="F:nucleic acid binding"/>
    <property type="evidence" value="ECO:0007669"/>
    <property type="project" value="InterPro"/>
</dbReference>
<gene>
    <name evidence="3" type="ORF">IFM89_004252</name>
</gene>
<evidence type="ECO:0000313" key="3">
    <source>
        <dbReference type="EMBL" id="KAF9612842.1"/>
    </source>
</evidence>
<dbReference type="Pfam" id="PF01344">
    <property type="entry name" value="Kelch_1"/>
    <property type="match status" value="1"/>
</dbReference>
<feature type="domain" description="RNase H type-1" evidence="2">
    <location>
        <begin position="315"/>
        <end position="354"/>
    </location>
</feature>
<dbReference type="Gene3D" id="2.120.10.80">
    <property type="entry name" value="Kelch-type beta propeller"/>
    <property type="match status" value="1"/>
</dbReference>
<dbReference type="SUPFAM" id="SSF117281">
    <property type="entry name" value="Kelch motif"/>
    <property type="match status" value="1"/>
</dbReference>
<dbReference type="OrthoDB" id="45365at2759"/>
<dbReference type="AlphaFoldDB" id="A0A835I9V6"/>
<evidence type="ECO:0000259" key="2">
    <source>
        <dbReference type="Pfam" id="PF13456"/>
    </source>
</evidence>
<name>A0A835I9V6_9MAGN</name>
<sequence>MLGLVSSRTGITENRLDTYEMKQKSMQAAIDRILGNPIVFIMGGVVNMKFGCYSVSSDSWVPLTPSAKSWRVHSSGGYYNGVVLQCGGCMVSDDIDDAMMNDEISHFSICHGGSIYVSGGTNDASFLNSVKKFDYCEGLWKEIPYPMFPERGWHCEESVGGHNTKSLVKDSLVFDYRMCLWRVLPNLNMFRSGAGSFVADKEMFVFGGMKYYTGESANVDCLYKMGQDWKCELLEKECKTNEVHLTSAKDFRVEWSGVESSDAFAISNRNLFEELCLQTFIILSTNIISTPDSFSLYLSALLSLIVLFEKEEPPSSVIAVIEDIKQLLKEFRHKRIVWNYREANCVADSFAQHASTQAASDDWMTNPVPHQDNISKLSDSTLVK</sequence>
<evidence type="ECO:0000313" key="4">
    <source>
        <dbReference type="Proteomes" id="UP000631114"/>
    </source>
</evidence>
<dbReference type="Pfam" id="PF13456">
    <property type="entry name" value="RVT_3"/>
    <property type="match status" value="1"/>
</dbReference>
<proteinExistence type="predicted"/>
<evidence type="ECO:0000256" key="1">
    <source>
        <dbReference type="SAM" id="MobiDB-lite"/>
    </source>
</evidence>
<dbReference type="Proteomes" id="UP000631114">
    <property type="component" value="Unassembled WGS sequence"/>
</dbReference>
<feature type="compositionally biased region" description="Polar residues" evidence="1">
    <location>
        <begin position="372"/>
        <end position="384"/>
    </location>
</feature>
<dbReference type="InterPro" id="IPR002156">
    <property type="entry name" value="RNaseH_domain"/>
</dbReference>
<comment type="caution">
    <text evidence="3">The sequence shown here is derived from an EMBL/GenBank/DDBJ whole genome shotgun (WGS) entry which is preliminary data.</text>
</comment>
<keyword evidence="4" id="KW-1185">Reference proteome</keyword>
<dbReference type="EMBL" id="JADFTS010000003">
    <property type="protein sequence ID" value="KAF9612842.1"/>
    <property type="molecule type" value="Genomic_DNA"/>
</dbReference>
<reference evidence="3 4" key="1">
    <citation type="submission" date="2020-10" db="EMBL/GenBank/DDBJ databases">
        <title>The Coptis chinensis genome and diversification of protoberbering-type alkaloids.</title>
        <authorList>
            <person name="Wang B."/>
            <person name="Shu S."/>
            <person name="Song C."/>
            <person name="Liu Y."/>
        </authorList>
    </citation>
    <scope>NUCLEOTIDE SEQUENCE [LARGE SCALE GENOMIC DNA]</scope>
    <source>
        <strain evidence="3">HL-2020</strain>
        <tissue evidence="3">Leaf</tissue>
    </source>
</reference>
<feature type="region of interest" description="Disordered" evidence="1">
    <location>
        <begin position="361"/>
        <end position="384"/>
    </location>
</feature>
<dbReference type="InterPro" id="IPR015915">
    <property type="entry name" value="Kelch-typ_b-propeller"/>
</dbReference>
<dbReference type="GO" id="GO:0004523">
    <property type="term" value="F:RNA-DNA hybrid ribonuclease activity"/>
    <property type="evidence" value="ECO:0007669"/>
    <property type="project" value="InterPro"/>
</dbReference>
<organism evidence="3 4">
    <name type="scientific">Coptis chinensis</name>
    <dbReference type="NCBI Taxonomy" id="261450"/>
    <lineage>
        <taxon>Eukaryota</taxon>
        <taxon>Viridiplantae</taxon>
        <taxon>Streptophyta</taxon>
        <taxon>Embryophyta</taxon>
        <taxon>Tracheophyta</taxon>
        <taxon>Spermatophyta</taxon>
        <taxon>Magnoliopsida</taxon>
        <taxon>Ranunculales</taxon>
        <taxon>Ranunculaceae</taxon>
        <taxon>Coptidoideae</taxon>
        <taxon>Coptis</taxon>
    </lineage>
</organism>